<evidence type="ECO:0000313" key="1">
    <source>
        <dbReference type="EMBL" id="CAD8173906.1"/>
    </source>
</evidence>
<gene>
    <name evidence="1" type="ORF">POCTA_138.1.T0630006</name>
</gene>
<keyword evidence="2" id="KW-1185">Reference proteome</keyword>
<evidence type="ECO:0000313" key="2">
    <source>
        <dbReference type="Proteomes" id="UP000683925"/>
    </source>
</evidence>
<comment type="caution">
    <text evidence="1">The sequence shown here is derived from an EMBL/GenBank/DDBJ whole genome shotgun (WGS) entry which is preliminary data.</text>
</comment>
<dbReference type="EMBL" id="CAJJDP010000062">
    <property type="protein sequence ID" value="CAD8173906.1"/>
    <property type="molecule type" value="Genomic_DNA"/>
</dbReference>
<sequence length="198" mass="22797">MLKQNQLNEHFDINMRMNITENNCQYGICEKTTTELIQESQTQPFLLSQQTTQRSPIQNDDGLNQLNVDFLSDDIYQLSSIEELSSNLNNYIDLYLQELRQPQQILEQLSLQQSESYEEESSESLGQKIYSKFISQLNLSVIQSQDQISSIDEQYKDETSFTLSTPILDQEVKILPDINSNGLITLFLNKIHSTCSLA</sequence>
<name>A0A8S1VGQ4_PAROT</name>
<accession>A0A8S1VGQ4</accession>
<dbReference type="AlphaFoldDB" id="A0A8S1VGQ4"/>
<dbReference type="OrthoDB" id="10484858at2759"/>
<reference evidence="1" key="1">
    <citation type="submission" date="2021-01" db="EMBL/GenBank/DDBJ databases">
        <authorList>
            <consortium name="Genoscope - CEA"/>
            <person name="William W."/>
        </authorList>
    </citation>
    <scope>NUCLEOTIDE SEQUENCE</scope>
</reference>
<protein>
    <submittedName>
        <fullName evidence="1">Uncharacterized protein</fullName>
    </submittedName>
</protein>
<proteinExistence type="predicted"/>
<organism evidence="1 2">
    <name type="scientific">Paramecium octaurelia</name>
    <dbReference type="NCBI Taxonomy" id="43137"/>
    <lineage>
        <taxon>Eukaryota</taxon>
        <taxon>Sar</taxon>
        <taxon>Alveolata</taxon>
        <taxon>Ciliophora</taxon>
        <taxon>Intramacronucleata</taxon>
        <taxon>Oligohymenophorea</taxon>
        <taxon>Peniculida</taxon>
        <taxon>Parameciidae</taxon>
        <taxon>Paramecium</taxon>
    </lineage>
</organism>
<dbReference type="Proteomes" id="UP000683925">
    <property type="component" value="Unassembled WGS sequence"/>
</dbReference>